<dbReference type="AlphaFoldDB" id="A0A484F594"/>
<sequence>MESEQKYGKYFGVCASFHHSKACLCPTCALHPDFGNVMYCAKGSCPTYGSGNENGEVGTIGFDEAEKEDNTECLCQKCAVYKQFAMEESDFCKPE</sequence>
<evidence type="ECO:0000313" key="1">
    <source>
        <dbReference type="EMBL" id="TDQ69365.1"/>
    </source>
</evidence>
<dbReference type="Proteomes" id="UP000294855">
    <property type="component" value="Unassembled WGS sequence"/>
</dbReference>
<evidence type="ECO:0000313" key="2">
    <source>
        <dbReference type="Proteomes" id="UP000294855"/>
    </source>
</evidence>
<gene>
    <name evidence="1" type="ORF">C7391_0687</name>
</gene>
<protein>
    <submittedName>
        <fullName evidence="1">Uncharacterized protein DUF2769</fullName>
    </submittedName>
</protein>
<keyword evidence="2" id="KW-1185">Reference proteome</keyword>
<comment type="caution">
    <text evidence="1">The sequence shown here is derived from an EMBL/GenBank/DDBJ whole genome shotgun (WGS) entry which is preliminary data.</text>
</comment>
<dbReference type="OrthoDB" id="144444at2157"/>
<reference evidence="1 2" key="1">
    <citation type="submission" date="2019-03" db="EMBL/GenBank/DDBJ databases">
        <title>Genomic Encyclopedia of Type Strains, Phase IV (KMG-IV): sequencing the most valuable type-strain genomes for metagenomic binning, comparative biology and taxonomic classification.</title>
        <authorList>
            <person name="Goeker M."/>
        </authorList>
    </citation>
    <scope>NUCLEOTIDE SEQUENCE [LARGE SCALE GENOMIC DNA]</scope>
    <source>
        <strain evidence="1 2">DSM 13328</strain>
    </source>
</reference>
<dbReference type="EMBL" id="SNYS01000007">
    <property type="protein sequence ID" value="TDQ69365.1"/>
    <property type="molecule type" value="Genomic_DNA"/>
</dbReference>
<dbReference type="InterPro" id="IPR020075">
    <property type="entry name" value="Uncharacterised_AF2234"/>
</dbReference>
<name>A0A484F594_9EURY</name>
<organism evidence="1 2">
    <name type="scientific">Methanimicrococcus blatticola</name>
    <dbReference type="NCBI Taxonomy" id="91560"/>
    <lineage>
        <taxon>Archaea</taxon>
        <taxon>Methanobacteriati</taxon>
        <taxon>Methanobacteriota</taxon>
        <taxon>Stenosarchaea group</taxon>
        <taxon>Methanomicrobia</taxon>
        <taxon>Methanosarcinales</taxon>
        <taxon>Methanosarcinaceae</taxon>
        <taxon>Methanimicrococcus</taxon>
    </lineage>
</organism>
<dbReference type="RefSeq" id="WP_133517160.1">
    <property type="nucleotide sequence ID" value="NZ_JAHDUW010000002.1"/>
</dbReference>
<dbReference type="Pfam" id="PF10967">
    <property type="entry name" value="DUF2769"/>
    <property type="match status" value="1"/>
</dbReference>
<proteinExistence type="predicted"/>
<accession>A0A484F594</accession>